<feature type="domain" description="Calpain catalytic" evidence="5">
    <location>
        <begin position="112"/>
        <end position="172"/>
    </location>
</feature>
<dbReference type="Proteomes" id="UP000326759">
    <property type="component" value="Unassembled WGS sequence"/>
</dbReference>
<feature type="compositionally biased region" description="Basic and acidic residues" evidence="4">
    <location>
        <begin position="69"/>
        <end position="79"/>
    </location>
</feature>
<evidence type="ECO:0000256" key="1">
    <source>
        <dbReference type="ARBA" id="ARBA00007623"/>
    </source>
</evidence>
<evidence type="ECO:0000259" key="5">
    <source>
        <dbReference type="PROSITE" id="PS50203"/>
    </source>
</evidence>
<dbReference type="Pfam" id="PF00648">
    <property type="entry name" value="Peptidase_C2"/>
    <property type="match status" value="2"/>
</dbReference>
<dbReference type="InterPro" id="IPR001300">
    <property type="entry name" value="Peptidase_C2_calpain_cat"/>
</dbReference>
<proteinExistence type="inferred from homology"/>
<sequence length="313" mass="34926">MVIVGLLTRLNRLSSMGSLNISTSDFKSGKKYSTSISIVIKSESSISVSKFGGEKRPRTASIFTPSPTDAHKSLRKSEKYNSYGERGSGLRPRGEVQDFYSIRDECLESGSLFEDPEFLAEDSSIFFSKSPPKPFEWKRPHEIADDPQLFIDGATRFDVKQGELDQSFGDNYAGVFHFRLHGSYEALKGGTTCEAMEDFTGGVSEIYDLTKAPANLFNIMLKAYERGSLMGCSVEPDPNVVEARCGNGLVRGHAYSVTRIKFCEIETPRVSGKIPLIRIRNPWGNEAEWNGPWSDQSEEWQFIPPEEREGDGT</sequence>
<dbReference type="InterPro" id="IPR022684">
    <property type="entry name" value="Calpain_cysteine_protease"/>
</dbReference>
<feature type="domain" description="Calpain catalytic" evidence="5">
    <location>
        <begin position="179"/>
        <end position="313"/>
    </location>
</feature>
<dbReference type="GO" id="GO:0005737">
    <property type="term" value="C:cytoplasm"/>
    <property type="evidence" value="ECO:0007669"/>
    <property type="project" value="TreeGrafter"/>
</dbReference>
<dbReference type="PANTHER" id="PTHR10183:SF433">
    <property type="entry name" value="CALPAIN-A-RELATED"/>
    <property type="match status" value="1"/>
</dbReference>
<protein>
    <submittedName>
        <fullName evidence="6">Calpain-A</fullName>
    </submittedName>
</protein>
<dbReference type="EMBL" id="SEYY01000376">
    <property type="protein sequence ID" value="KAB7507392.1"/>
    <property type="molecule type" value="Genomic_DNA"/>
</dbReference>
<dbReference type="SUPFAM" id="SSF54001">
    <property type="entry name" value="Cysteine proteinases"/>
    <property type="match status" value="1"/>
</dbReference>
<feature type="active site" evidence="2">
    <location>
        <position position="281"/>
    </location>
</feature>
<evidence type="ECO:0000256" key="3">
    <source>
        <dbReference type="PROSITE-ProRule" id="PRU00239"/>
    </source>
</evidence>
<dbReference type="InterPro" id="IPR038765">
    <property type="entry name" value="Papain-like_cys_pep_sf"/>
</dbReference>
<evidence type="ECO:0000256" key="4">
    <source>
        <dbReference type="SAM" id="MobiDB-lite"/>
    </source>
</evidence>
<organism evidence="6 7">
    <name type="scientific">Armadillidium nasatum</name>
    <dbReference type="NCBI Taxonomy" id="96803"/>
    <lineage>
        <taxon>Eukaryota</taxon>
        <taxon>Metazoa</taxon>
        <taxon>Ecdysozoa</taxon>
        <taxon>Arthropoda</taxon>
        <taxon>Crustacea</taxon>
        <taxon>Multicrustacea</taxon>
        <taxon>Malacostraca</taxon>
        <taxon>Eumalacostraca</taxon>
        <taxon>Peracarida</taxon>
        <taxon>Isopoda</taxon>
        <taxon>Oniscidea</taxon>
        <taxon>Crinocheta</taxon>
        <taxon>Armadillidiidae</taxon>
        <taxon>Armadillidium</taxon>
    </lineage>
</organism>
<dbReference type="Gene3D" id="3.90.70.10">
    <property type="entry name" value="Cysteine proteinases"/>
    <property type="match status" value="1"/>
</dbReference>
<dbReference type="OrthoDB" id="424753at2759"/>
<comment type="caution">
    <text evidence="6">The sequence shown here is derived from an EMBL/GenBank/DDBJ whole genome shotgun (WGS) entry which is preliminary data.</text>
</comment>
<evidence type="ECO:0000256" key="2">
    <source>
        <dbReference type="PIRSR" id="PIRSR622684-1"/>
    </source>
</evidence>
<dbReference type="CDD" id="cd00044">
    <property type="entry name" value="CysPc"/>
    <property type="match status" value="1"/>
</dbReference>
<accession>A0A5N5TMN3</accession>
<gene>
    <name evidence="6" type="primary">CalpA_0</name>
    <name evidence="6" type="ORF">Anas_03883</name>
</gene>
<dbReference type="GO" id="GO:0006508">
    <property type="term" value="P:proteolysis"/>
    <property type="evidence" value="ECO:0007669"/>
    <property type="project" value="InterPro"/>
</dbReference>
<reference evidence="6 7" key="1">
    <citation type="journal article" date="2019" name="PLoS Biol.">
        <title>Sex chromosomes control vertical transmission of feminizing Wolbachia symbionts in an isopod.</title>
        <authorList>
            <person name="Becking T."/>
            <person name="Chebbi M.A."/>
            <person name="Giraud I."/>
            <person name="Moumen B."/>
            <person name="Laverre T."/>
            <person name="Caubet Y."/>
            <person name="Peccoud J."/>
            <person name="Gilbert C."/>
            <person name="Cordaux R."/>
        </authorList>
    </citation>
    <scope>NUCLEOTIDE SEQUENCE [LARGE SCALE GENOMIC DNA]</scope>
    <source>
        <strain evidence="6">ANa2</strain>
        <tissue evidence="6">Whole body excluding digestive tract and cuticle</tissue>
    </source>
</reference>
<name>A0A5N5TMN3_9CRUS</name>
<dbReference type="FunFam" id="3.90.70.10:FF:000114">
    <property type="entry name" value="Calpain a"/>
    <property type="match status" value="1"/>
</dbReference>
<feature type="region of interest" description="Disordered" evidence="4">
    <location>
        <begin position="288"/>
        <end position="313"/>
    </location>
</feature>
<evidence type="ECO:0000313" key="7">
    <source>
        <dbReference type="Proteomes" id="UP000326759"/>
    </source>
</evidence>
<dbReference type="AlphaFoldDB" id="A0A5N5TMN3"/>
<feature type="region of interest" description="Disordered" evidence="4">
    <location>
        <begin position="57"/>
        <end position="90"/>
    </location>
</feature>
<dbReference type="PANTHER" id="PTHR10183">
    <property type="entry name" value="CALPAIN"/>
    <property type="match status" value="1"/>
</dbReference>
<comment type="caution">
    <text evidence="3">Lacks conserved residue(s) required for the propagation of feature annotation.</text>
</comment>
<dbReference type="GO" id="GO:0004198">
    <property type="term" value="F:calcium-dependent cysteine-type endopeptidase activity"/>
    <property type="evidence" value="ECO:0007669"/>
    <property type="project" value="InterPro"/>
</dbReference>
<dbReference type="PRINTS" id="PR00704">
    <property type="entry name" value="CALPAIN"/>
</dbReference>
<evidence type="ECO:0000313" key="6">
    <source>
        <dbReference type="EMBL" id="KAB7507392.1"/>
    </source>
</evidence>
<comment type="similarity">
    <text evidence="1">Belongs to the peptidase C2 family.</text>
</comment>
<keyword evidence="7" id="KW-1185">Reference proteome</keyword>
<feature type="active site" evidence="2">
    <location>
        <position position="253"/>
    </location>
</feature>
<dbReference type="PROSITE" id="PS50203">
    <property type="entry name" value="CALPAIN_CAT"/>
    <property type="match status" value="2"/>
</dbReference>
<dbReference type="SMART" id="SM00230">
    <property type="entry name" value="CysPc"/>
    <property type="match status" value="1"/>
</dbReference>